<dbReference type="Gene3D" id="1.20.1050.130">
    <property type="match status" value="1"/>
</dbReference>
<dbReference type="Pfam" id="PF18569">
    <property type="entry name" value="Thioredoxin_16"/>
    <property type="match status" value="1"/>
</dbReference>
<reference evidence="2" key="1">
    <citation type="submission" date="2019-05" db="EMBL/GenBank/DDBJ databases">
        <title>Annotation for the trematode Fasciolopsis buski.</title>
        <authorList>
            <person name="Choi Y.-J."/>
        </authorList>
    </citation>
    <scope>NUCLEOTIDE SEQUENCE</scope>
    <source>
        <strain evidence="2">HT</strain>
        <tissue evidence="2">Whole worm</tissue>
    </source>
</reference>
<gene>
    <name evidence="2" type="ORF">FBUS_01417</name>
</gene>
<dbReference type="Proteomes" id="UP000728185">
    <property type="component" value="Unassembled WGS sequence"/>
</dbReference>
<protein>
    <recommendedName>
        <fullName evidence="1">AIMP2 thioredoxin-like domain-containing protein</fullName>
    </recommendedName>
</protein>
<dbReference type="InterPro" id="IPR041503">
    <property type="entry name" value="AIMP2_thioredoxin"/>
</dbReference>
<comment type="caution">
    <text evidence="2">The sequence shown here is derived from an EMBL/GenBank/DDBJ whole genome shotgun (WGS) entry which is preliminary data.</text>
</comment>
<evidence type="ECO:0000313" key="2">
    <source>
        <dbReference type="EMBL" id="KAA0187991.1"/>
    </source>
</evidence>
<accession>A0A8E0RU30</accession>
<proteinExistence type="predicted"/>
<dbReference type="EMBL" id="LUCM01008723">
    <property type="protein sequence ID" value="KAA0187991.1"/>
    <property type="molecule type" value="Genomic_DNA"/>
</dbReference>
<dbReference type="AlphaFoldDB" id="A0A8E0RU30"/>
<sequence length="293" mass="32770">MYAVRRLIEPVCDLVHTDNMYYVKPFFPSSLDKTCVTLDDLGQNLGDRLNAIETTVSHLLELFKQAKKSPIKPKAMAVKPAQVHPVASLVPSQKLLLPSIVIVVQANPDYPPISALLYCQVLALQGANIALFSYTHSTVSHLPKQLQLLLESILSVTLSESTGSLCLRIVWTRQCPDCITFTDIQSSFLYGESMLIQRLLSLTEQNNFSKLNELLVKTELGFVLNPSSSETTLNLLRTHPYLTQETRSVPSALDCFLYVCARKSNVLNRLPSNWRKVCSSLQSLSSFNTFFSK</sequence>
<keyword evidence="3" id="KW-1185">Reference proteome</keyword>
<evidence type="ECO:0000313" key="3">
    <source>
        <dbReference type="Proteomes" id="UP000728185"/>
    </source>
</evidence>
<feature type="domain" description="AIMP2 thioredoxin-like" evidence="1">
    <location>
        <begin position="102"/>
        <end position="183"/>
    </location>
</feature>
<organism evidence="2 3">
    <name type="scientific">Fasciolopsis buskii</name>
    <dbReference type="NCBI Taxonomy" id="27845"/>
    <lineage>
        <taxon>Eukaryota</taxon>
        <taxon>Metazoa</taxon>
        <taxon>Spiralia</taxon>
        <taxon>Lophotrochozoa</taxon>
        <taxon>Platyhelminthes</taxon>
        <taxon>Trematoda</taxon>
        <taxon>Digenea</taxon>
        <taxon>Plagiorchiida</taxon>
        <taxon>Echinostomata</taxon>
        <taxon>Echinostomatoidea</taxon>
        <taxon>Fasciolidae</taxon>
        <taxon>Fasciolopsis</taxon>
    </lineage>
</organism>
<evidence type="ECO:0000259" key="1">
    <source>
        <dbReference type="Pfam" id="PF18569"/>
    </source>
</evidence>
<dbReference type="OrthoDB" id="6239055at2759"/>
<name>A0A8E0RU30_9TREM</name>